<evidence type="ECO:0000259" key="1">
    <source>
        <dbReference type="SMART" id="SM00382"/>
    </source>
</evidence>
<dbReference type="InterPro" id="IPR027417">
    <property type="entry name" value="P-loop_NTPase"/>
</dbReference>
<dbReference type="PIRSF" id="PIRSF002849">
    <property type="entry name" value="AAA_ATPase_chaperone_MoxR_prd"/>
    <property type="match status" value="1"/>
</dbReference>
<dbReference type="CDD" id="cd00009">
    <property type="entry name" value="AAA"/>
    <property type="match status" value="1"/>
</dbReference>
<dbReference type="EMBL" id="JAMQOQ010000003">
    <property type="protein sequence ID" value="MDS0295312.1"/>
    <property type="molecule type" value="Genomic_DNA"/>
</dbReference>
<sequence>MSNPAALYDAIQSEMGDVLIGNRDVVEGLTISLLTKGHLLIEGVPGTAKTTTANLFARVSGLDFRRIQMTPDILPADITGTEVYREQRGEFEIHRGPVFANLVVADEINRGTPKAQSALLEAMQERHVTIGGQTLTLADPFMVVATQNPIEMEGTYELPEAQRDRFQLKYQMDLLDREDEREFLDRFHDTPGLGPDTVEQVVSVDDLIDAREAVTKVFVSDAVREFLLDIVTATRSSPDIEHGASTRASLSLLTASKARAAIHGRNYVLPDDVLTLVEPALTHRLVLSADAQLSDRSVDEIIGEILEEVDTPEAKSPTSSAE</sequence>
<gene>
    <name evidence="2" type="ORF">NDI79_14130</name>
</gene>
<dbReference type="Pfam" id="PF07726">
    <property type="entry name" value="AAA_3"/>
    <property type="match status" value="1"/>
</dbReference>
<dbReference type="Gene3D" id="1.10.8.80">
    <property type="entry name" value="Magnesium chelatase subunit I, C-Terminal domain"/>
    <property type="match status" value="1"/>
</dbReference>
<dbReference type="SUPFAM" id="SSF52540">
    <property type="entry name" value="P-loop containing nucleoside triphosphate hydrolases"/>
    <property type="match status" value="1"/>
</dbReference>
<dbReference type="PANTHER" id="PTHR42759">
    <property type="entry name" value="MOXR FAMILY PROTEIN"/>
    <property type="match status" value="1"/>
</dbReference>
<dbReference type="SMART" id="SM00382">
    <property type="entry name" value="AAA"/>
    <property type="match status" value="1"/>
</dbReference>
<protein>
    <submittedName>
        <fullName evidence="2">MoxR family ATPase</fullName>
    </submittedName>
</protein>
<evidence type="ECO:0000313" key="2">
    <source>
        <dbReference type="EMBL" id="MDS0295312.1"/>
    </source>
</evidence>
<evidence type="ECO:0000313" key="3">
    <source>
        <dbReference type="Proteomes" id="UP001254813"/>
    </source>
</evidence>
<reference evidence="2 3" key="1">
    <citation type="submission" date="2022-06" db="EMBL/GenBank/DDBJ databases">
        <title>Halogeometricum sp. a new haloarchaeum isolate from saline soil.</title>
        <authorList>
            <person name="Strakova D."/>
            <person name="Galisteo C."/>
            <person name="Sanchez-Porro C."/>
            <person name="Ventosa A."/>
        </authorList>
    </citation>
    <scope>NUCLEOTIDE SEQUENCE [LARGE SCALE GENOMIC DNA]</scope>
    <source>
        <strain evidence="3">S3BR25-2</strain>
    </source>
</reference>
<comment type="caution">
    <text evidence="2">The sequence shown here is derived from an EMBL/GenBank/DDBJ whole genome shotgun (WGS) entry which is preliminary data.</text>
</comment>
<name>A0ABU2G3F3_9EURY</name>
<dbReference type="RefSeq" id="WP_310929184.1">
    <property type="nucleotide sequence ID" value="NZ_JAMQOQ010000003.1"/>
</dbReference>
<feature type="domain" description="AAA+ ATPase" evidence="1">
    <location>
        <begin position="35"/>
        <end position="246"/>
    </location>
</feature>
<keyword evidence="3" id="KW-1185">Reference proteome</keyword>
<accession>A0ABU2G3F3</accession>
<dbReference type="Gene3D" id="3.40.50.300">
    <property type="entry name" value="P-loop containing nucleotide triphosphate hydrolases"/>
    <property type="match status" value="1"/>
</dbReference>
<dbReference type="InterPro" id="IPR050764">
    <property type="entry name" value="CbbQ/NirQ/NorQ/GpvN"/>
</dbReference>
<dbReference type="InterPro" id="IPR003593">
    <property type="entry name" value="AAA+_ATPase"/>
</dbReference>
<dbReference type="PANTHER" id="PTHR42759:SF1">
    <property type="entry name" value="MAGNESIUM-CHELATASE SUBUNIT CHLD"/>
    <property type="match status" value="1"/>
</dbReference>
<dbReference type="InterPro" id="IPR011703">
    <property type="entry name" value="ATPase_AAA-3"/>
</dbReference>
<proteinExistence type="predicted"/>
<organism evidence="2 3">
    <name type="scientific">Halogeometricum luteum</name>
    <dbReference type="NCBI Taxonomy" id="2950537"/>
    <lineage>
        <taxon>Archaea</taxon>
        <taxon>Methanobacteriati</taxon>
        <taxon>Methanobacteriota</taxon>
        <taxon>Stenosarchaea group</taxon>
        <taxon>Halobacteria</taxon>
        <taxon>Halobacteriales</taxon>
        <taxon>Haloferacaceae</taxon>
        <taxon>Halogeometricum</taxon>
    </lineage>
</organism>
<dbReference type="InterPro" id="IPR041628">
    <property type="entry name" value="ChlI/MoxR_AAA_lid"/>
</dbReference>
<dbReference type="Proteomes" id="UP001254813">
    <property type="component" value="Unassembled WGS sequence"/>
</dbReference>
<dbReference type="Pfam" id="PF17863">
    <property type="entry name" value="AAA_lid_2"/>
    <property type="match status" value="1"/>
</dbReference>